<keyword evidence="9" id="KW-1185">Reference proteome</keyword>
<evidence type="ECO:0000259" key="5">
    <source>
        <dbReference type="Pfam" id="PF00732"/>
    </source>
</evidence>
<evidence type="ECO:0000313" key="8">
    <source>
        <dbReference type="EMBL" id="NMI01748.1"/>
    </source>
</evidence>
<dbReference type="InterPro" id="IPR036188">
    <property type="entry name" value="FAD/NAD-bd_sf"/>
</dbReference>
<feature type="domain" description="Glucose-methanol-choline oxidoreductase N-terminal" evidence="5">
    <location>
        <begin position="90"/>
        <end position="318"/>
    </location>
</feature>
<evidence type="ECO:0000259" key="7">
    <source>
        <dbReference type="Pfam" id="PF05199"/>
    </source>
</evidence>
<evidence type="ECO:0000256" key="2">
    <source>
        <dbReference type="ARBA" id="ARBA00022630"/>
    </source>
</evidence>
<protein>
    <submittedName>
        <fullName evidence="8">GMC family oxidoreductase</fullName>
    </submittedName>
</protein>
<dbReference type="PANTHER" id="PTHR46056:SF12">
    <property type="entry name" value="LONG-CHAIN-ALCOHOL OXIDASE"/>
    <property type="match status" value="1"/>
</dbReference>
<dbReference type="InterPro" id="IPR007867">
    <property type="entry name" value="GMC_OxRtase_C"/>
</dbReference>
<evidence type="ECO:0000256" key="4">
    <source>
        <dbReference type="ARBA" id="ARBA00023002"/>
    </source>
</evidence>
<dbReference type="Pfam" id="PF01494">
    <property type="entry name" value="FAD_binding_3"/>
    <property type="match status" value="1"/>
</dbReference>
<dbReference type="InterPro" id="IPR002938">
    <property type="entry name" value="FAD-bd"/>
</dbReference>
<dbReference type="SUPFAM" id="SSF51905">
    <property type="entry name" value="FAD/NAD(P)-binding domain"/>
    <property type="match status" value="1"/>
</dbReference>
<dbReference type="Gene3D" id="3.50.50.60">
    <property type="entry name" value="FAD/NAD(P)-binding domain"/>
    <property type="match status" value="2"/>
</dbReference>
<dbReference type="RefSeq" id="WP_169385263.1">
    <property type="nucleotide sequence ID" value="NZ_JAAXLA010000098.1"/>
</dbReference>
<sequence>MGNDATAARRLPEVADVVIVGAGPSGAIAAKALTEAGMSVVCLEQGDWPDYSTARSAEPDFELSAGNEWSQLPNVRRGVGDYPIDEADSDISALIWNGVGGSTVLYAAQWMRNMPSDFRVRSLDGVADDWPLTYEDLVPFYSRVEQDFGVSGLNGDPAFPGADTYPMPPVPIGKAGHRVAAGHNKLGWHWWPGSNAIATRNHGHLKPCQQRGTCLWGCVDGAKGSADITHWPDTIAGGAHLVTRATVSTVETDAAGRATGVVYFDAEGVERRQRGQIVILAANGVGTPRLLLLSTGKNHPDGLANSSGLVGKRLMMHPFGSVVGIFDDPLEAAQGAYGQLLYSLEFYETDESRGFLRGAKWNLMPTGGPLAMTRPFPWGGADFWGERFHSTVRERLGHSAVWGIITEDLPYETNHVTLSADAVDEYGTPAPKITYQTSENSRRLLDFNLARARESLEAAGASQVVIAPQIRETGWHLLGTTKMGDDPTTSVVDGYGRCHDVPNLFILDGSTWPTSSGMNPTATIAAMALRNVEHMIAKRANQEVPA</sequence>
<organism evidence="8 9">
    <name type="scientific">Pseudonocardia acidicola</name>
    <dbReference type="NCBI Taxonomy" id="2724939"/>
    <lineage>
        <taxon>Bacteria</taxon>
        <taxon>Bacillati</taxon>
        <taxon>Actinomycetota</taxon>
        <taxon>Actinomycetes</taxon>
        <taxon>Pseudonocardiales</taxon>
        <taxon>Pseudonocardiaceae</taxon>
        <taxon>Pseudonocardia</taxon>
    </lineage>
</organism>
<comment type="similarity">
    <text evidence="1">Belongs to the GMC oxidoreductase family.</text>
</comment>
<proteinExistence type="inferred from homology"/>
<evidence type="ECO:0000256" key="1">
    <source>
        <dbReference type="ARBA" id="ARBA00010790"/>
    </source>
</evidence>
<dbReference type="SUPFAM" id="SSF54373">
    <property type="entry name" value="FAD-linked reductases, C-terminal domain"/>
    <property type="match status" value="1"/>
</dbReference>
<gene>
    <name evidence="8" type="ORF">HF526_31305</name>
</gene>
<keyword evidence="2" id="KW-0285">Flavoprotein</keyword>
<evidence type="ECO:0000259" key="6">
    <source>
        <dbReference type="Pfam" id="PF01494"/>
    </source>
</evidence>
<dbReference type="Pfam" id="PF05199">
    <property type="entry name" value="GMC_oxred_C"/>
    <property type="match status" value="1"/>
</dbReference>
<dbReference type="InterPro" id="IPR000172">
    <property type="entry name" value="GMC_OxRdtase_N"/>
</dbReference>
<dbReference type="PANTHER" id="PTHR46056">
    <property type="entry name" value="LONG-CHAIN-ALCOHOL OXIDASE"/>
    <property type="match status" value="1"/>
</dbReference>
<feature type="domain" description="FAD-binding" evidence="6">
    <location>
        <begin position="15"/>
        <end position="49"/>
    </location>
</feature>
<keyword evidence="4" id="KW-0560">Oxidoreductase</keyword>
<keyword evidence="3" id="KW-0274">FAD</keyword>
<name>A0ABX1SLN7_9PSEU</name>
<reference evidence="8 9" key="1">
    <citation type="submission" date="2020-04" db="EMBL/GenBank/DDBJ databases">
        <authorList>
            <person name="Klaysubun C."/>
            <person name="Duangmal K."/>
            <person name="Lipun K."/>
        </authorList>
    </citation>
    <scope>NUCLEOTIDE SEQUENCE [LARGE SCALE GENOMIC DNA]</scope>
    <source>
        <strain evidence="8 9">K10HN5</strain>
    </source>
</reference>
<evidence type="ECO:0000256" key="3">
    <source>
        <dbReference type="ARBA" id="ARBA00022827"/>
    </source>
</evidence>
<dbReference type="Pfam" id="PF00732">
    <property type="entry name" value="GMC_oxred_N"/>
    <property type="match status" value="1"/>
</dbReference>
<accession>A0ABX1SLN7</accession>
<evidence type="ECO:0000313" key="9">
    <source>
        <dbReference type="Proteomes" id="UP000820669"/>
    </source>
</evidence>
<dbReference type="EMBL" id="JAAXLA010000098">
    <property type="protein sequence ID" value="NMI01748.1"/>
    <property type="molecule type" value="Genomic_DNA"/>
</dbReference>
<dbReference type="Proteomes" id="UP000820669">
    <property type="component" value="Unassembled WGS sequence"/>
</dbReference>
<feature type="domain" description="Glucose-methanol-choline oxidoreductase C-terminal" evidence="7">
    <location>
        <begin position="410"/>
        <end position="528"/>
    </location>
</feature>
<comment type="caution">
    <text evidence="8">The sequence shown here is derived from an EMBL/GenBank/DDBJ whole genome shotgun (WGS) entry which is preliminary data.</text>
</comment>